<evidence type="ECO:0000259" key="7">
    <source>
        <dbReference type="Pfam" id="PF01435"/>
    </source>
</evidence>
<evidence type="ECO:0000256" key="4">
    <source>
        <dbReference type="ARBA" id="ARBA00022833"/>
    </source>
</evidence>
<keyword evidence="5 6" id="KW-0482">Metalloprotease</keyword>
<dbReference type="GO" id="GO:0046872">
    <property type="term" value="F:metal ion binding"/>
    <property type="evidence" value="ECO:0007669"/>
    <property type="project" value="UniProtKB-KW"/>
</dbReference>
<dbReference type="EMBL" id="HBGH01007832">
    <property type="protein sequence ID" value="CAD9232218.1"/>
    <property type="molecule type" value="Transcribed_RNA"/>
</dbReference>
<keyword evidence="4 6" id="KW-0862">Zinc</keyword>
<evidence type="ECO:0000256" key="5">
    <source>
        <dbReference type="ARBA" id="ARBA00023049"/>
    </source>
</evidence>
<evidence type="ECO:0000256" key="6">
    <source>
        <dbReference type="RuleBase" id="RU003983"/>
    </source>
</evidence>
<dbReference type="PANTHER" id="PTHR10120">
    <property type="entry name" value="CAAX PRENYL PROTEASE 1"/>
    <property type="match status" value="1"/>
</dbReference>
<evidence type="ECO:0000256" key="2">
    <source>
        <dbReference type="ARBA" id="ARBA00022723"/>
    </source>
</evidence>
<keyword evidence="3 6" id="KW-0378">Hydrolase</keyword>
<name>A0A6T6C3N9_9RHOD</name>
<accession>A0A6T6C3N9</accession>
<dbReference type="FunFam" id="3.30.2010.10:FF:000007">
    <property type="entry name" value="Peptidase M48 family protein"/>
    <property type="match status" value="1"/>
</dbReference>
<dbReference type="InterPro" id="IPR001915">
    <property type="entry name" value="Peptidase_M48"/>
</dbReference>
<comment type="similarity">
    <text evidence="6">Belongs to the peptidase M48 family.</text>
</comment>
<comment type="cofactor">
    <cofactor evidence="6">
        <name>Zn(2+)</name>
        <dbReference type="ChEBI" id="CHEBI:29105"/>
    </cofactor>
    <text evidence="6">Binds 1 zinc ion per subunit.</text>
</comment>
<keyword evidence="2" id="KW-0479">Metal-binding</keyword>
<evidence type="ECO:0000256" key="3">
    <source>
        <dbReference type="ARBA" id="ARBA00022801"/>
    </source>
</evidence>
<evidence type="ECO:0000256" key="1">
    <source>
        <dbReference type="ARBA" id="ARBA00022670"/>
    </source>
</evidence>
<evidence type="ECO:0000313" key="8">
    <source>
        <dbReference type="EMBL" id="CAD9232217.1"/>
    </source>
</evidence>
<reference evidence="9" key="1">
    <citation type="submission" date="2021-01" db="EMBL/GenBank/DDBJ databases">
        <authorList>
            <person name="Corre E."/>
            <person name="Pelletier E."/>
            <person name="Niang G."/>
            <person name="Scheremetjew M."/>
            <person name="Finn R."/>
            <person name="Kale V."/>
            <person name="Holt S."/>
            <person name="Cochrane G."/>
            <person name="Meng A."/>
            <person name="Brown T."/>
            <person name="Cohen L."/>
        </authorList>
    </citation>
    <scope>NUCLEOTIDE SEQUENCE</scope>
    <source>
        <strain evidence="9">SAG 36.94</strain>
    </source>
</reference>
<feature type="domain" description="Peptidase M48" evidence="7">
    <location>
        <begin position="108"/>
        <end position="304"/>
    </location>
</feature>
<evidence type="ECO:0000313" key="9">
    <source>
        <dbReference type="EMBL" id="CAD9232218.1"/>
    </source>
</evidence>
<dbReference type="GO" id="GO:0006508">
    <property type="term" value="P:proteolysis"/>
    <property type="evidence" value="ECO:0007669"/>
    <property type="project" value="UniProtKB-KW"/>
</dbReference>
<dbReference type="CDD" id="cd07325">
    <property type="entry name" value="M48_Ste24p_like"/>
    <property type="match status" value="1"/>
</dbReference>
<organism evidence="9">
    <name type="scientific">Compsopogon caeruleus</name>
    <dbReference type="NCBI Taxonomy" id="31354"/>
    <lineage>
        <taxon>Eukaryota</taxon>
        <taxon>Rhodophyta</taxon>
        <taxon>Compsopogonophyceae</taxon>
        <taxon>Compsopogonales</taxon>
        <taxon>Compsopogonaceae</taxon>
        <taxon>Compsopogon</taxon>
    </lineage>
</organism>
<keyword evidence="1 6" id="KW-0645">Protease</keyword>
<dbReference type="Pfam" id="PF01435">
    <property type="entry name" value="Peptidase_M48"/>
    <property type="match status" value="1"/>
</dbReference>
<sequence>MFVSSVWGVGLSLRKVNVCGRWQDRGMGCESGTAVMRVGEEVVVGGGGKVRFRGLLPDSFRHPIDVQATRMMKGMLGMEFVLRRVLRPVERVFFIDNISQGILVGPEQLPEIHKALAEAAEILDIPIPQLFVKQNPVPNAYTLAFQGQRPFIVVHTSLVDLLSLEELQSVLAHELGHLKCEHGIFVTLANIIALASANLGGEAGAALGDWINFNVLRWLRAAEFSCDRASLLVTQDPAVVISSLMKLVGGSQSISSKLNVEAFSSQVRALDEASNDQLGRVARRLIVDALTHPLPVVRVRELQRYSESQEYKALMKRFATTNS</sequence>
<dbReference type="GO" id="GO:0004222">
    <property type="term" value="F:metalloendopeptidase activity"/>
    <property type="evidence" value="ECO:0007669"/>
    <property type="project" value="InterPro"/>
</dbReference>
<gene>
    <name evidence="8" type="ORF">CCAE0312_LOCUS4298</name>
    <name evidence="9" type="ORF">CCAE0312_LOCUS4299</name>
</gene>
<proteinExistence type="inferred from homology"/>
<dbReference type="EMBL" id="HBGH01007831">
    <property type="protein sequence ID" value="CAD9232217.1"/>
    <property type="molecule type" value="Transcribed_RNA"/>
</dbReference>
<dbReference type="Gene3D" id="3.30.2010.10">
    <property type="entry name" value="Metalloproteases ('zincins'), catalytic domain"/>
    <property type="match status" value="1"/>
</dbReference>
<protein>
    <recommendedName>
        <fullName evidence="7">Peptidase M48 domain-containing protein</fullName>
    </recommendedName>
</protein>
<dbReference type="AlphaFoldDB" id="A0A6T6C3N9"/>